<comment type="caution">
    <text evidence="5">The sequence shown here is derived from an EMBL/GenBank/DDBJ whole genome shotgun (WGS) entry which is preliminary data.</text>
</comment>
<keyword evidence="4" id="KW-0732">Signal</keyword>
<proteinExistence type="predicted"/>
<keyword evidence="6" id="KW-1185">Reference proteome</keyword>
<dbReference type="SUPFAM" id="SSF48452">
    <property type="entry name" value="TPR-like"/>
    <property type="match status" value="1"/>
</dbReference>
<keyword evidence="2 3" id="KW-0802">TPR repeat</keyword>
<protein>
    <submittedName>
        <fullName evidence="5">Uncharacterized protein</fullName>
    </submittedName>
</protein>
<dbReference type="OrthoDB" id="1149028at2"/>
<feature type="repeat" description="TPR" evidence="3">
    <location>
        <begin position="295"/>
        <end position="328"/>
    </location>
</feature>
<dbReference type="Proteomes" id="UP000239366">
    <property type="component" value="Unassembled WGS sequence"/>
</dbReference>
<reference evidence="6" key="1">
    <citation type="submission" date="2016-11" db="EMBL/GenBank/DDBJ databases">
        <title>Trade-off between light-utilization and light-protection in marine flavobacteria.</title>
        <authorList>
            <person name="Kumagai Y."/>
            <person name="Yoshizawa S."/>
            <person name="Kogure K."/>
        </authorList>
    </citation>
    <scope>NUCLEOTIDE SEQUENCE [LARGE SCALE GENOMIC DNA]</scope>
    <source>
        <strain evidence="6">SG-18</strain>
    </source>
</reference>
<sequence length="422" mass="46560">MKKQFVLFVLALGVSLGAFAQKDEIKTATKAIKKGDFAAAKAALEGASGTIDGADSKVQAQYYYLLGDVQAALAKNDAALFDKAASSYNKTISLEEQMGKEKYTTDIQLKLQQMVADLVNGAVDDQKNKAFTDAAKKLYLGYTLSPKDTIYLYYAAGSAVNAPDYDMALEYYSILKELNYDGSTLKYTAVNNETGEREELPKDTRDLYIKAQTHSDPKDERTPSKKAEIVKNVALIYQQQGKNEEALKAYEDAIAQNPKDVNLILNKANLYYGMGDKDKFKELMAEASEMAPDNPDLLYNIGVINMEQGDYEGARGAYKKALAIDPNYTNALLNLSTTYVNEGNDLIDKMNELASSYKKADIAKYDELKEKKDNLFREGASVLETALKTQPENTSILSQLKNIYGALGDAANFKRIKGLLGE</sequence>
<dbReference type="InterPro" id="IPR019734">
    <property type="entry name" value="TPR_rpt"/>
</dbReference>
<feature type="repeat" description="TPR" evidence="3">
    <location>
        <begin position="227"/>
        <end position="260"/>
    </location>
</feature>
<accession>A0A2S7T796</accession>
<dbReference type="Pfam" id="PF13414">
    <property type="entry name" value="TPR_11"/>
    <property type="match status" value="1"/>
</dbReference>
<evidence type="ECO:0000256" key="3">
    <source>
        <dbReference type="PROSITE-ProRule" id="PRU00339"/>
    </source>
</evidence>
<dbReference type="InterPro" id="IPR011990">
    <property type="entry name" value="TPR-like_helical_dom_sf"/>
</dbReference>
<feature type="signal peptide" evidence="4">
    <location>
        <begin position="1"/>
        <end position="20"/>
    </location>
</feature>
<evidence type="ECO:0000256" key="1">
    <source>
        <dbReference type="ARBA" id="ARBA00022737"/>
    </source>
</evidence>
<dbReference type="RefSeq" id="WP_105001036.1">
    <property type="nucleotide sequence ID" value="NZ_MQVX01000001.1"/>
</dbReference>
<feature type="chain" id="PRO_5015641606" evidence="4">
    <location>
        <begin position="21"/>
        <end position="422"/>
    </location>
</feature>
<dbReference type="PANTHER" id="PTHR44943:SF8">
    <property type="entry name" value="TPR REPEAT-CONTAINING PROTEIN MJ0263"/>
    <property type="match status" value="1"/>
</dbReference>
<dbReference type="Pfam" id="PF14559">
    <property type="entry name" value="TPR_19"/>
    <property type="match status" value="1"/>
</dbReference>
<dbReference type="AlphaFoldDB" id="A0A2S7T796"/>
<dbReference type="PANTHER" id="PTHR44943">
    <property type="entry name" value="CELLULOSE SYNTHASE OPERON PROTEIN C"/>
    <property type="match status" value="1"/>
</dbReference>
<organism evidence="5 6">
    <name type="scientific">Aureicoccus marinus</name>
    <dbReference type="NCBI Taxonomy" id="754435"/>
    <lineage>
        <taxon>Bacteria</taxon>
        <taxon>Pseudomonadati</taxon>
        <taxon>Bacteroidota</taxon>
        <taxon>Flavobacteriia</taxon>
        <taxon>Flavobacteriales</taxon>
        <taxon>Flavobacteriaceae</taxon>
        <taxon>Aureicoccus</taxon>
    </lineage>
</organism>
<dbReference type="EMBL" id="MQVX01000001">
    <property type="protein sequence ID" value="PQJ15385.1"/>
    <property type="molecule type" value="Genomic_DNA"/>
</dbReference>
<gene>
    <name evidence="5" type="ORF">BST99_06215</name>
</gene>
<dbReference type="PROSITE" id="PS50293">
    <property type="entry name" value="TPR_REGION"/>
    <property type="match status" value="2"/>
</dbReference>
<dbReference type="SMART" id="SM00028">
    <property type="entry name" value="TPR"/>
    <property type="match status" value="4"/>
</dbReference>
<name>A0A2S7T796_9FLAO</name>
<evidence type="ECO:0000256" key="4">
    <source>
        <dbReference type="SAM" id="SignalP"/>
    </source>
</evidence>
<dbReference type="InterPro" id="IPR051685">
    <property type="entry name" value="Ycf3/AcsC/BcsC/TPR_MFPF"/>
</dbReference>
<evidence type="ECO:0000313" key="5">
    <source>
        <dbReference type="EMBL" id="PQJ15385.1"/>
    </source>
</evidence>
<evidence type="ECO:0000313" key="6">
    <source>
        <dbReference type="Proteomes" id="UP000239366"/>
    </source>
</evidence>
<evidence type="ECO:0000256" key="2">
    <source>
        <dbReference type="ARBA" id="ARBA00022803"/>
    </source>
</evidence>
<dbReference type="PROSITE" id="PS50005">
    <property type="entry name" value="TPR"/>
    <property type="match status" value="2"/>
</dbReference>
<dbReference type="Gene3D" id="1.25.40.10">
    <property type="entry name" value="Tetratricopeptide repeat domain"/>
    <property type="match status" value="2"/>
</dbReference>
<keyword evidence="1" id="KW-0677">Repeat</keyword>